<reference evidence="3" key="1">
    <citation type="submission" date="2023-08" db="EMBL/GenBank/DDBJ databases">
        <title>Rhodospirillaceae gen. nov., a novel taxon isolated from the Yangtze River Yuezi River estuary sludge.</title>
        <authorList>
            <person name="Ruan L."/>
        </authorList>
    </citation>
    <scope>NUCLEOTIDE SEQUENCE [LARGE SCALE GENOMIC DNA]</scope>
    <source>
        <strain evidence="3">R-7</strain>
    </source>
</reference>
<dbReference type="EMBL" id="JAUYVI010000014">
    <property type="protein sequence ID" value="MDQ7251620.1"/>
    <property type="molecule type" value="Genomic_DNA"/>
</dbReference>
<dbReference type="Pfam" id="PF00990">
    <property type="entry name" value="GGDEF"/>
    <property type="match status" value="1"/>
</dbReference>
<dbReference type="InterPro" id="IPR043128">
    <property type="entry name" value="Rev_trsase/Diguanyl_cyclase"/>
</dbReference>
<dbReference type="GO" id="GO:0052621">
    <property type="term" value="F:diguanylate cyclase activity"/>
    <property type="evidence" value="ECO:0007669"/>
    <property type="project" value="UniProtKB-EC"/>
</dbReference>
<evidence type="ECO:0000313" key="3">
    <source>
        <dbReference type="Proteomes" id="UP001230156"/>
    </source>
</evidence>
<dbReference type="Gene3D" id="3.30.70.270">
    <property type="match status" value="1"/>
</dbReference>
<dbReference type="InterPro" id="IPR052155">
    <property type="entry name" value="Biofilm_reg_signaling"/>
</dbReference>
<accession>A0ABU0YV65</accession>
<keyword evidence="2" id="KW-0808">Transferase</keyword>
<dbReference type="Proteomes" id="UP001230156">
    <property type="component" value="Unassembled WGS sequence"/>
</dbReference>
<dbReference type="CDD" id="cd01949">
    <property type="entry name" value="GGDEF"/>
    <property type="match status" value="1"/>
</dbReference>
<organism evidence="2 3">
    <name type="scientific">Dongia sedimenti</name>
    <dbReference type="NCBI Taxonomy" id="3064282"/>
    <lineage>
        <taxon>Bacteria</taxon>
        <taxon>Pseudomonadati</taxon>
        <taxon>Pseudomonadota</taxon>
        <taxon>Alphaproteobacteria</taxon>
        <taxon>Rhodospirillales</taxon>
        <taxon>Dongiaceae</taxon>
        <taxon>Dongia</taxon>
    </lineage>
</organism>
<dbReference type="NCBIfam" id="TIGR00254">
    <property type="entry name" value="GGDEF"/>
    <property type="match status" value="1"/>
</dbReference>
<dbReference type="InterPro" id="IPR011006">
    <property type="entry name" value="CheY-like_superfamily"/>
</dbReference>
<gene>
    <name evidence="2" type="ORF">Q8A70_28290</name>
</gene>
<evidence type="ECO:0000259" key="1">
    <source>
        <dbReference type="PROSITE" id="PS50887"/>
    </source>
</evidence>
<dbReference type="PROSITE" id="PS50887">
    <property type="entry name" value="GGDEF"/>
    <property type="match status" value="1"/>
</dbReference>
<evidence type="ECO:0000313" key="2">
    <source>
        <dbReference type="EMBL" id="MDQ7251620.1"/>
    </source>
</evidence>
<dbReference type="PANTHER" id="PTHR44757:SF2">
    <property type="entry name" value="BIOFILM ARCHITECTURE MAINTENANCE PROTEIN MBAA"/>
    <property type="match status" value="1"/>
</dbReference>
<dbReference type="PANTHER" id="PTHR44757">
    <property type="entry name" value="DIGUANYLATE CYCLASE DGCP"/>
    <property type="match status" value="1"/>
</dbReference>
<comment type="caution">
    <text evidence="2">The sequence shown here is derived from an EMBL/GenBank/DDBJ whole genome shotgun (WGS) entry which is preliminary data.</text>
</comment>
<dbReference type="InterPro" id="IPR000160">
    <property type="entry name" value="GGDEF_dom"/>
</dbReference>
<dbReference type="SMART" id="SM00267">
    <property type="entry name" value="GGDEF"/>
    <property type="match status" value="1"/>
</dbReference>
<protein>
    <submittedName>
        <fullName evidence="2">Diguanylate cyclase</fullName>
        <ecNumber evidence="2">2.7.7.65</ecNumber>
    </submittedName>
</protein>
<name>A0ABU0YV65_9PROT</name>
<keyword evidence="2" id="KW-0548">Nucleotidyltransferase</keyword>
<dbReference type="EC" id="2.7.7.65" evidence="2"/>
<dbReference type="RefSeq" id="WP_379962155.1">
    <property type="nucleotide sequence ID" value="NZ_JAUYVI010000014.1"/>
</dbReference>
<keyword evidence="3" id="KW-1185">Reference proteome</keyword>
<dbReference type="Gene3D" id="3.40.50.2300">
    <property type="match status" value="1"/>
</dbReference>
<proteinExistence type="predicted"/>
<sequence length="299" mass="32114">MAGTELPRIVRLLVISEAPPVFAAVDRLSESFGEDRYVVRRAAGVGEAMEGDAAYDVIVLDLQPLLSGGVSKAEGVVASVAARGPLIALTGTLDRPAEQSLKRAGAADCLFDDELSARSLRRAIRTVIATAPAGQKRGMPRLFDPSTGLASQFLFWEILGLAARRAKRNKDFFALLLLEVADLPQEAGDAIGDIVMQVAAERVSHVLRASDTVSRFEHHQLAILVESMPRVEDIQIVAEKIVQELGKPFPLGDLERRFPVNLGISLYPTSADNADMLIGKAFEALAGAKARGKGEFVFA</sequence>
<dbReference type="SUPFAM" id="SSF55073">
    <property type="entry name" value="Nucleotide cyclase"/>
    <property type="match status" value="1"/>
</dbReference>
<feature type="domain" description="GGDEF" evidence="1">
    <location>
        <begin position="171"/>
        <end position="299"/>
    </location>
</feature>
<dbReference type="SUPFAM" id="SSF52172">
    <property type="entry name" value="CheY-like"/>
    <property type="match status" value="1"/>
</dbReference>
<dbReference type="InterPro" id="IPR029787">
    <property type="entry name" value="Nucleotide_cyclase"/>
</dbReference>